<dbReference type="InterPro" id="IPR002869">
    <property type="entry name" value="Pyrv_flavodox_OxRed_cen"/>
</dbReference>
<proteinExistence type="predicted"/>
<evidence type="ECO:0000259" key="4">
    <source>
        <dbReference type="Pfam" id="PF17147"/>
    </source>
</evidence>
<organism evidence="5 6">
    <name type="scientific">Sulfurivirga caldicuralii</name>
    <dbReference type="NCBI Taxonomy" id="364032"/>
    <lineage>
        <taxon>Bacteria</taxon>
        <taxon>Pseudomonadati</taxon>
        <taxon>Pseudomonadota</taxon>
        <taxon>Gammaproteobacteria</taxon>
        <taxon>Thiotrichales</taxon>
        <taxon>Piscirickettsiaceae</taxon>
        <taxon>Sulfurivirga</taxon>
    </lineage>
</organism>
<dbReference type="InterPro" id="IPR050722">
    <property type="entry name" value="Pyruvate:ferred/Flavod_OxRd"/>
</dbReference>
<dbReference type="Proteomes" id="UP000198461">
    <property type="component" value="Unassembled WGS sequence"/>
</dbReference>
<dbReference type="GO" id="GO:0016903">
    <property type="term" value="F:oxidoreductase activity, acting on the aldehyde or oxo group of donors"/>
    <property type="evidence" value="ECO:0007669"/>
    <property type="project" value="InterPro"/>
</dbReference>
<dbReference type="GO" id="GO:0006979">
    <property type="term" value="P:response to oxidative stress"/>
    <property type="evidence" value="ECO:0007669"/>
    <property type="project" value="TreeGrafter"/>
</dbReference>
<dbReference type="InterPro" id="IPR009014">
    <property type="entry name" value="Transketo_C/PFOR_II"/>
</dbReference>
<dbReference type="Gene3D" id="3.40.50.920">
    <property type="match status" value="1"/>
</dbReference>
<keyword evidence="1" id="KW-0560">Oxidoreductase</keyword>
<dbReference type="CDD" id="cd07034">
    <property type="entry name" value="TPP_PYR_PFOR_IOR-alpha_like"/>
    <property type="match status" value="1"/>
</dbReference>
<dbReference type="SUPFAM" id="SSF52518">
    <property type="entry name" value="Thiamin diphosphate-binding fold (THDP-binding)"/>
    <property type="match status" value="1"/>
</dbReference>
<dbReference type="PANTHER" id="PTHR32154">
    <property type="entry name" value="PYRUVATE-FLAVODOXIN OXIDOREDUCTASE-RELATED"/>
    <property type="match status" value="1"/>
</dbReference>
<evidence type="ECO:0000313" key="5">
    <source>
        <dbReference type="EMBL" id="SIN69742.1"/>
    </source>
</evidence>
<dbReference type="Pfam" id="PF01855">
    <property type="entry name" value="POR_N"/>
    <property type="match status" value="1"/>
</dbReference>
<dbReference type="RefSeq" id="WP_074200464.1">
    <property type="nucleotide sequence ID" value="NZ_FSRE01000001.1"/>
</dbReference>
<dbReference type="InterPro" id="IPR029061">
    <property type="entry name" value="THDP-binding"/>
</dbReference>
<gene>
    <name evidence="5" type="ORF">SAMN05443662_0118</name>
</gene>
<keyword evidence="6" id="KW-1185">Reference proteome</keyword>
<dbReference type="SUPFAM" id="SSF52922">
    <property type="entry name" value="TK C-terminal domain-like"/>
    <property type="match status" value="1"/>
</dbReference>
<name>A0A1N6DG21_9GAMM</name>
<dbReference type="SUPFAM" id="SSF53323">
    <property type="entry name" value="Pyruvate-ferredoxin oxidoreductase, PFOR, domain III"/>
    <property type="match status" value="1"/>
</dbReference>
<dbReference type="PANTHER" id="PTHR32154:SF20">
    <property type="entry name" value="2-OXOGLUTARATE OXIDOREDUCTASE SUBUNIT KORA"/>
    <property type="match status" value="1"/>
</dbReference>
<feature type="domain" description="Pyruvate flavodoxin/ferredoxin oxidoreductase pyrimidine binding" evidence="3">
    <location>
        <begin position="206"/>
        <end position="427"/>
    </location>
</feature>
<evidence type="ECO:0000259" key="2">
    <source>
        <dbReference type="Pfam" id="PF01558"/>
    </source>
</evidence>
<reference evidence="6" key="1">
    <citation type="submission" date="2016-11" db="EMBL/GenBank/DDBJ databases">
        <authorList>
            <person name="Varghese N."/>
            <person name="Submissions S."/>
        </authorList>
    </citation>
    <scope>NUCLEOTIDE SEQUENCE [LARGE SCALE GENOMIC DNA]</scope>
    <source>
        <strain evidence="6">DSM 17737</strain>
    </source>
</reference>
<dbReference type="Pfam" id="PF17147">
    <property type="entry name" value="PFOR_II"/>
    <property type="match status" value="1"/>
</dbReference>
<evidence type="ECO:0000313" key="6">
    <source>
        <dbReference type="Proteomes" id="UP000198461"/>
    </source>
</evidence>
<dbReference type="EMBL" id="FSRE01000001">
    <property type="protein sequence ID" value="SIN69742.1"/>
    <property type="molecule type" value="Genomic_DNA"/>
</dbReference>
<dbReference type="Pfam" id="PF01558">
    <property type="entry name" value="POR"/>
    <property type="match status" value="1"/>
</dbReference>
<dbReference type="InterPro" id="IPR019752">
    <property type="entry name" value="Pyrv/ketoisovalerate_OxRed_cat"/>
</dbReference>
<accession>A0A1N6DG21</accession>
<protein>
    <submittedName>
        <fullName evidence="5">2-oxoglutarate ferredoxin oxidoreductase subunit alpha</fullName>
    </submittedName>
</protein>
<dbReference type="Gene3D" id="3.40.920.10">
    <property type="entry name" value="Pyruvate-ferredoxin oxidoreductase, PFOR, domain III"/>
    <property type="match status" value="1"/>
</dbReference>
<dbReference type="STRING" id="364032.SAMN05443662_0118"/>
<dbReference type="InterPro" id="IPR033412">
    <property type="entry name" value="PFOR_II"/>
</dbReference>
<dbReference type="Gene3D" id="3.40.50.970">
    <property type="match status" value="1"/>
</dbReference>
<feature type="domain" description="Pyruvate/ketoisovalerate oxidoreductase catalytic" evidence="2">
    <location>
        <begin position="12"/>
        <end position="172"/>
    </location>
</feature>
<dbReference type="InterPro" id="IPR002880">
    <property type="entry name" value="Pyrv_Fd/Flavodoxin_OxRdtase_N"/>
</dbReference>
<evidence type="ECO:0000256" key="1">
    <source>
        <dbReference type="ARBA" id="ARBA00023002"/>
    </source>
</evidence>
<feature type="domain" description="Pyruvate:ferredoxin oxidoreductase core" evidence="4">
    <location>
        <begin position="461"/>
        <end position="526"/>
    </location>
</feature>
<evidence type="ECO:0000259" key="3">
    <source>
        <dbReference type="Pfam" id="PF01855"/>
    </source>
</evidence>
<sequence length="561" mass="59563">MNTYALAITGSGGAGVVTAGTLLLNAAARAGYYGWMLKSFGPQIRGGESSVMLYLSDAPIERVLDRFDLLLGLDWKGFERFADEVPLHDNAVVWHDSHAHPPELLQRCSLRALPLNDTARTFDKGRINMVATGALAAELGLPLDAVQDAVHKLLSRKGDAVVEAGQQQVAAGHALIETPSAPLRNWHRQTTPRWVAAGNPLTGLGLLRGGVRFVSAYPITPATDLLEWLAPRLPTQSGVLIQAEDELAAINMAIGASFTGTPAATATSGPGLALMTEGIGLAIASETPVTLINVNRGGPSTGIPTKSEQSDLETLLFAPHGDSPHIVVAPLGFSDLAPTAQWAAYLADRLQTVAMVASEQALAQASAIVEPVPDLGLQAERLRPAGKACRYAPTESGVSPMPLPALDDARYVADGLEHTECGVPSSFATDHRAQLEKRQRKLETFDYGARALAWEGPEDPDTVLIAIGSLWPTAVAVADERTTAGHPTAVLGPRLLMPLPAEQIDARLAQARQVWVLENNHSAQLYHYLRGHLNTPLHSFAQPGPLPIQAGEVLAALEETP</sequence>
<dbReference type="AlphaFoldDB" id="A0A1N6DG21"/>
<dbReference type="OrthoDB" id="9794954at2"/>